<dbReference type="InterPro" id="IPR008278">
    <property type="entry name" value="4-PPantetheinyl_Trfase_dom"/>
</dbReference>
<gene>
    <name evidence="6" type="ORF">L8U58_02125</name>
</gene>
<reference evidence="6" key="1">
    <citation type="submission" date="2022-02" db="EMBL/GenBank/DDBJ databases">
        <title>Corynebacterium sp. from urogenital microbiome.</title>
        <authorList>
            <person name="Cappelli E.A."/>
            <person name="Ribeiro T.G."/>
            <person name="Peixe L."/>
        </authorList>
    </citation>
    <scope>NUCLEOTIDE SEQUENCE</scope>
    <source>
        <strain evidence="6">C9Ua_112</strain>
    </source>
</reference>
<feature type="binding site" evidence="2">
    <location>
        <begin position="119"/>
        <end position="120"/>
    </location>
    <ligand>
        <name>CoA</name>
        <dbReference type="ChEBI" id="CHEBI:57287"/>
    </ligand>
</feature>
<dbReference type="InterPro" id="IPR003542">
    <property type="entry name" value="Enbac_synth_compD-like"/>
</dbReference>
<keyword evidence="3" id="KW-0460">Magnesium</keyword>
<evidence type="ECO:0000313" key="6">
    <source>
        <dbReference type="EMBL" id="MCZ9304341.1"/>
    </source>
</evidence>
<feature type="domain" description="4'-phosphopantetheinyl transferase N-terminal" evidence="5">
    <location>
        <begin position="63"/>
        <end position="130"/>
    </location>
</feature>
<evidence type="ECO:0000313" key="7">
    <source>
        <dbReference type="Proteomes" id="UP001146505"/>
    </source>
</evidence>
<accession>A0A9X3RQS9</accession>
<feature type="binding site" evidence="3">
    <location>
        <position position="142"/>
    </location>
    <ligand>
        <name>Mg(2+)</name>
        <dbReference type="ChEBI" id="CHEBI:18420"/>
    </ligand>
</feature>
<keyword evidence="1 6" id="KW-0808">Transferase</keyword>
<feature type="binding site" evidence="2">
    <location>
        <position position="190"/>
    </location>
    <ligand>
        <name>CoA</name>
        <dbReference type="ChEBI" id="CHEBI:57287"/>
    </ligand>
</feature>
<feature type="binding site" evidence="2">
    <location>
        <position position="186"/>
    </location>
    <ligand>
        <name>CoA</name>
        <dbReference type="ChEBI" id="CHEBI:57287"/>
    </ligand>
</feature>
<dbReference type="PANTHER" id="PTHR38096:SF1">
    <property type="entry name" value="ENTEROBACTIN SYNTHASE COMPONENT D"/>
    <property type="match status" value="1"/>
</dbReference>
<feature type="domain" description="4'-phosphopantetheinyl transferase" evidence="4">
    <location>
        <begin position="137"/>
        <end position="243"/>
    </location>
</feature>
<dbReference type="Pfam" id="PF17837">
    <property type="entry name" value="4PPT_N"/>
    <property type="match status" value="1"/>
</dbReference>
<dbReference type="PRINTS" id="PR01399">
    <property type="entry name" value="ENTSNTHTASED"/>
</dbReference>
<dbReference type="InterPro" id="IPR041354">
    <property type="entry name" value="4PPT_N"/>
</dbReference>
<feature type="binding site" evidence="2">
    <location>
        <position position="141"/>
    </location>
    <ligand>
        <name>CoA</name>
        <dbReference type="ChEBI" id="CHEBI:57287"/>
    </ligand>
</feature>
<dbReference type="GO" id="GO:0009239">
    <property type="term" value="P:enterobactin biosynthetic process"/>
    <property type="evidence" value="ECO:0007669"/>
    <property type="project" value="InterPro"/>
</dbReference>
<dbReference type="GO" id="GO:0005886">
    <property type="term" value="C:plasma membrane"/>
    <property type="evidence" value="ECO:0007669"/>
    <property type="project" value="TreeGrafter"/>
</dbReference>
<feature type="binding site" evidence="2">
    <location>
        <position position="75"/>
    </location>
    <ligand>
        <name>CoA</name>
        <dbReference type="ChEBI" id="CHEBI:57287"/>
    </ligand>
</feature>
<protein>
    <submittedName>
        <fullName evidence="6">4'-phosphopantetheinyl transferase superfamily protein</fullName>
    </submittedName>
</protein>
<feature type="binding site" evidence="2">
    <location>
        <position position="83"/>
    </location>
    <ligand>
        <name>CoA</name>
        <dbReference type="ChEBI" id="CHEBI:57287"/>
    </ligand>
</feature>
<dbReference type="GO" id="GO:0009366">
    <property type="term" value="C:enterobactin synthetase complex"/>
    <property type="evidence" value="ECO:0007669"/>
    <property type="project" value="InterPro"/>
</dbReference>
<evidence type="ECO:0000256" key="2">
    <source>
        <dbReference type="PIRSR" id="PIRSR603542-1"/>
    </source>
</evidence>
<name>A0A9X3RQS9_9CORY</name>
<evidence type="ECO:0000256" key="1">
    <source>
        <dbReference type="ARBA" id="ARBA00022679"/>
    </source>
</evidence>
<comment type="cofactor">
    <cofactor evidence="3">
        <name>Mg(2+)</name>
        <dbReference type="ChEBI" id="CHEBI:18420"/>
    </cofactor>
</comment>
<dbReference type="GO" id="GO:0000287">
    <property type="term" value="F:magnesium ion binding"/>
    <property type="evidence" value="ECO:0007669"/>
    <property type="project" value="InterPro"/>
</dbReference>
<feature type="binding site" evidence="3">
    <location>
        <position position="143"/>
    </location>
    <ligand>
        <name>Mg(2+)</name>
        <dbReference type="ChEBI" id="CHEBI:18420"/>
    </ligand>
</feature>
<dbReference type="PANTHER" id="PTHR38096">
    <property type="entry name" value="ENTEROBACTIN SYNTHASE COMPONENT D"/>
    <property type="match status" value="1"/>
</dbReference>
<dbReference type="GO" id="GO:0008897">
    <property type="term" value="F:holo-[acyl-carrier-protein] synthase activity"/>
    <property type="evidence" value="ECO:0007669"/>
    <property type="project" value="InterPro"/>
</dbReference>
<dbReference type="Proteomes" id="UP001146505">
    <property type="component" value="Unassembled WGS sequence"/>
</dbReference>
<feature type="binding site" evidence="2">
    <location>
        <position position="200"/>
    </location>
    <ligand>
        <name>CoA</name>
        <dbReference type="ChEBI" id="CHEBI:57287"/>
    </ligand>
</feature>
<keyword evidence="3" id="KW-0479">Metal-binding</keyword>
<feature type="binding site" evidence="3">
    <location>
        <position position="141"/>
    </location>
    <ligand>
        <name>Mg(2+)</name>
        <dbReference type="ChEBI" id="CHEBI:18420"/>
    </ligand>
</feature>
<dbReference type="EMBL" id="JAKMUV010000002">
    <property type="protein sequence ID" value="MCZ9304341.1"/>
    <property type="molecule type" value="Genomic_DNA"/>
</dbReference>
<evidence type="ECO:0000259" key="4">
    <source>
        <dbReference type="Pfam" id="PF01648"/>
    </source>
</evidence>
<evidence type="ECO:0000256" key="3">
    <source>
        <dbReference type="PIRSR" id="PIRSR603542-2"/>
    </source>
</evidence>
<proteinExistence type="predicted"/>
<dbReference type="InterPro" id="IPR037143">
    <property type="entry name" value="4-PPantetheinyl_Trfase_dom_sf"/>
</dbReference>
<keyword evidence="7" id="KW-1185">Reference proteome</keyword>
<sequence>MMYPATTTATTTAMQDAAVVESFGAAQSTIPRGLLPHGAACAELHSAPTKQPDLQYFQSLPVEEQALVGTAVDRRKADFGDSRWCAHQALKSFMDVQPPILRGPRGMPLFPDGIAGSLTHTEGFRAALLAPTHRWQSVGIDAEVARPLPEGVFSTIARPGEQRRIRNTMRSEDLQLLDTVLFSAKEATYKAWFPLTHRFLDFDQADIDLRADGTFTSYLLARPVPVPFIQGRWTIRNGYVITVTAVPAN</sequence>
<organism evidence="6 7">
    <name type="scientific">Corynebacterium macclintockiae</name>
    <dbReference type="NCBI Taxonomy" id="2913501"/>
    <lineage>
        <taxon>Bacteria</taxon>
        <taxon>Bacillati</taxon>
        <taxon>Actinomycetota</taxon>
        <taxon>Actinomycetes</taxon>
        <taxon>Mycobacteriales</taxon>
        <taxon>Corynebacteriaceae</taxon>
        <taxon>Corynebacterium</taxon>
    </lineage>
</organism>
<dbReference type="AlphaFoldDB" id="A0A9X3RQS9"/>
<evidence type="ECO:0000259" key="5">
    <source>
        <dbReference type="Pfam" id="PF17837"/>
    </source>
</evidence>
<dbReference type="SUPFAM" id="SSF56214">
    <property type="entry name" value="4'-phosphopantetheinyl transferase"/>
    <property type="match status" value="1"/>
</dbReference>
<comment type="caution">
    <text evidence="6">The sequence shown here is derived from an EMBL/GenBank/DDBJ whole genome shotgun (WGS) entry which is preliminary data.</text>
</comment>
<dbReference type="Pfam" id="PF01648">
    <property type="entry name" value="ACPS"/>
    <property type="match status" value="1"/>
</dbReference>